<dbReference type="EMBL" id="JXTB01000278">
    <property type="protein sequence ID" value="PON48400.1"/>
    <property type="molecule type" value="Genomic_DNA"/>
</dbReference>
<comment type="caution">
    <text evidence="1">The sequence shown here is derived from an EMBL/GenBank/DDBJ whole genome shotgun (WGS) entry which is preliminary data.</text>
</comment>
<proteinExistence type="predicted"/>
<gene>
    <name evidence="1" type="ORF">PanWU01x14_237950</name>
</gene>
<keyword evidence="2" id="KW-1185">Reference proteome</keyword>
<organism evidence="1 2">
    <name type="scientific">Parasponia andersonii</name>
    <name type="common">Sponia andersonii</name>
    <dbReference type="NCBI Taxonomy" id="3476"/>
    <lineage>
        <taxon>Eukaryota</taxon>
        <taxon>Viridiplantae</taxon>
        <taxon>Streptophyta</taxon>
        <taxon>Embryophyta</taxon>
        <taxon>Tracheophyta</taxon>
        <taxon>Spermatophyta</taxon>
        <taxon>Magnoliopsida</taxon>
        <taxon>eudicotyledons</taxon>
        <taxon>Gunneridae</taxon>
        <taxon>Pentapetalae</taxon>
        <taxon>rosids</taxon>
        <taxon>fabids</taxon>
        <taxon>Rosales</taxon>
        <taxon>Cannabaceae</taxon>
        <taxon>Parasponia</taxon>
    </lineage>
</organism>
<feature type="non-terminal residue" evidence="1">
    <location>
        <position position="60"/>
    </location>
</feature>
<protein>
    <submittedName>
        <fullName evidence="1">Uncharacterized protein</fullName>
    </submittedName>
</protein>
<dbReference type="AlphaFoldDB" id="A0A2P5BHY7"/>
<evidence type="ECO:0000313" key="1">
    <source>
        <dbReference type="EMBL" id="PON48400.1"/>
    </source>
</evidence>
<reference evidence="2" key="1">
    <citation type="submission" date="2016-06" db="EMBL/GenBank/DDBJ databases">
        <title>Parallel loss of symbiosis genes in relatives of nitrogen-fixing non-legume Parasponia.</title>
        <authorList>
            <person name="Van Velzen R."/>
            <person name="Holmer R."/>
            <person name="Bu F."/>
            <person name="Rutten L."/>
            <person name="Van Zeijl A."/>
            <person name="Liu W."/>
            <person name="Santuari L."/>
            <person name="Cao Q."/>
            <person name="Sharma T."/>
            <person name="Shen D."/>
            <person name="Roswanjaya Y."/>
            <person name="Wardhani T."/>
            <person name="Kalhor M.S."/>
            <person name="Jansen J."/>
            <person name="Van den Hoogen J."/>
            <person name="Gungor B."/>
            <person name="Hartog M."/>
            <person name="Hontelez J."/>
            <person name="Verver J."/>
            <person name="Yang W.-C."/>
            <person name="Schijlen E."/>
            <person name="Repin R."/>
            <person name="Schilthuizen M."/>
            <person name="Schranz E."/>
            <person name="Heidstra R."/>
            <person name="Miyata K."/>
            <person name="Fedorova E."/>
            <person name="Kohlen W."/>
            <person name="Bisseling T."/>
            <person name="Smit S."/>
            <person name="Geurts R."/>
        </authorList>
    </citation>
    <scope>NUCLEOTIDE SEQUENCE [LARGE SCALE GENOMIC DNA]</scope>
    <source>
        <strain evidence="2">cv. WU1-14</strain>
    </source>
</reference>
<sequence>MPRLPMPCAKLRLTTTNLYPESNVVSFRVAKSLLPRVLPQAQQSGPFLKGFVYYLATEKL</sequence>
<evidence type="ECO:0000313" key="2">
    <source>
        <dbReference type="Proteomes" id="UP000237105"/>
    </source>
</evidence>
<name>A0A2P5BHY7_PARAD</name>
<accession>A0A2P5BHY7</accession>
<dbReference type="Proteomes" id="UP000237105">
    <property type="component" value="Unassembled WGS sequence"/>
</dbReference>